<dbReference type="SUPFAM" id="SSF110857">
    <property type="entry name" value="Gamma-glutamyl cyclotransferase-like"/>
    <property type="match status" value="1"/>
</dbReference>
<gene>
    <name evidence="3" type="ORF">BC008_24195</name>
    <name evidence="2" type="ORF">BC008_42160</name>
</gene>
<dbReference type="RefSeq" id="WP_027844508.1">
    <property type="nucleotide sequence ID" value="NZ_LMTZ01000100.1"/>
</dbReference>
<dbReference type="AlphaFoldDB" id="A0A0V7ZM19"/>
<evidence type="ECO:0000313" key="3">
    <source>
        <dbReference type="EMBL" id="KST66080.1"/>
    </source>
</evidence>
<evidence type="ECO:0000259" key="1">
    <source>
        <dbReference type="Pfam" id="PF06094"/>
    </source>
</evidence>
<proteinExistence type="predicted"/>
<dbReference type="Pfam" id="PF06094">
    <property type="entry name" value="GGACT"/>
    <property type="match status" value="1"/>
</dbReference>
<dbReference type="Gene3D" id="3.10.490.10">
    <property type="entry name" value="Gamma-glutamyl cyclotransferase-like"/>
    <property type="match status" value="1"/>
</dbReference>
<evidence type="ECO:0000313" key="2">
    <source>
        <dbReference type="EMBL" id="KST65532.1"/>
    </source>
</evidence>
<dbReference type="InterPro" id="IPR013024">
    <property type="entry name" value="GGCT-like"/>
</dbReference>
<comment type="caution">
    <text evidence="2">The sequence shown here is derived from an EMBL/GenBank/DDBJ whole genome shotgun (WGS) entry which is preliminary data.</text>
</comment>
<dbReference type="EMBL" id="LMTZ01000107">
    <property type="protein sequence ID" value="KST65532.1"/>
    <property type="molecule type" value="Genomic_DNA"/>
</dbReference>
<evidence type="ECO:0000313" key="4">
    <source>
        <dbReference type="Proteomes" id="UP000053372"/>
    </source>
</evidence>
<dbReference type="OrthoDB" id="8538589at2"/>
<sequence>MPESEAKIISSIRVFVYGTLKPGEGNYPKYCAGKLDNCNGGVLPAYTIGELFDLGVGYPGMAVGSRLVYGYLLSFQQLRILSKLDELEDYLPGRTPSENLYNRHQVEIFAPQGESLGLAWVYFMSLDKIASFNGVLLPDGWWSGCGLKMEDCFVIS</sequence>
<keyword evidence="4" id="KW-1185">Reference proteome</keyword>
<dbReference type="Proteomes" id="UP000053372">
    <property type="component" value="Unassembled WGS sequence"/>
</dbReference>
<dbReference type="CDD" id="cd06661">
    <property type="entry name" value="GGCT_like"/>
    <property type="match status" value="1"/>
</dbReference>
<name>A0A0V7ZM19_9CYAN</name>
<organism evidence="2 4">
    <name type="scientific">Mastigocoleus testarum BC008</name>
    <dbReference type="NCBI Taxonomy" id="371196"/>
    <lineage>
        <taxon>Bacteria</taxon>
        <taxon>Bacillati</taxon>
        <taxon>Cyanobacteriota</taxon>
        <taxon>Cyanophyceae</taxon>
        <taxon>Nostocales</taxon>
        <taxon>Hapalosiphonaceae</taxon>
        <taxon>Mastigocoleus</taxon>
    </lineage>
</organism>
<dbReference type="EMBL" id="LMTZ01000100">
    <property type="protein sequence ID" value="KST66080.1"/>
    <property type="molecule type" value="Genomic_DNA"/>
</dbReference>
<dbReference type="InterPro" id="IPR036568">
    <property type="entry name" value="GGCT-like_sf"/>
</dbReference>
<reference evidence="2 4" key="1">
    <citation type="journal article" date="2015" name="Genome Announc.">
        <title>Draft Genome of the Euendolithic (true boring) Cyanobacterium Mastigocoleus testarum strain BC008.</title>
        <authorList>
            <person name="Guida B.S."/>
            <person name="Garcia-Pichel F."/>
        </authorList>
    </citation>
    <scope>NUCLEOTIDE SEQUENCE [LARGE SCALE GENOMIC DNA]</scope>
    <source>
        <strain evidence="2 4">BC008</strain>
    </source>
</reference>
<feature type="domain" description="Gamma-glutamylcyclotransferase AIG2-like" evidence="1">
    <location>
        <begin position="14"/>
        <end position="143"/>
    </location>
</feature>
<accession>A0A0V7ZM19</accession>
<dbReference type="InterPro" id="IPR009288">
    <property type="entry name" value="AIG2-like_dom"/>
</dbReference>
<protein>
    <recommendedName>
        <fullName evidence="1">Gamma-glutamylcyclotransferase AIG2-like domain-containing protein</fullName>
    </recommendedName>
</protein>